<evidence type="ECO:0000313" key="3">
    <source>
        <dbReference type="Proteomes" id="UP001310594"/>
    </source>
</evidence>
<dbReference type="Proteomes" id="UP001310594">
    <property type="component" value="Unassembled WGS sequence"/>
</dbReference>
<sequence>MPSPVDYAALPTTTQEAMRLIQPAMRDAKDGKAVEAIKGFLEAGQVLCATLSKAEPNALRKLEAKCAKTDSRVQELESKLQAKDNELAERNSTLTSLPVGVFELNEELAAKREALCTKDLELEIKSAKLRVVDGELRDAKARAERAGIIVILTQAGRPPGGGELQQVHYEVTKVSPWSTKRPWDEENALGAVKRTRA</sequence>
<evidence type="ECO:0000256" key="1">
    <source>
        <dbReference type="SAM" id="Coils"/>
    </source>
</evidence>
<feature type="coiled-coil region" evidence="1">
    <location>
        <begin position="59"/>
        <end position="93"/>
    </location>
</feature>
<dbReference type="AlphaFoldDB" id="A0AAN7ZTV2"/>
<accession>A0AAN7ZTV2</accession>
<organism evidence="2 3">
    <name type="scientific">Elasticomyces elasticus</name>
    <dbReference type="NCBI Taxonomy" id="574655"/>
    <lineage>
        <taxon>Eukaryota</taxon>
        <taxon>Fungi</taxon>
        <taxon>Dikarya</taxon>
        <taxon>Ascomycota</taxon>
        <taxon>Pezizomycotina</taxon>
        <taxon>Dothideomycetes</taxon>
        <taxon>Dothideomycetidae</taxon>
        <taxon>Mycosphaerellales</taxon>
        <taxon>Teratosphaeriaceae</taxon>
        <taxon>Elasticomyces</taxon>
    </lineage>
</organism>
<protein>
    <submittedName>
        <fullName evidence="2">Uncharacterized protein</fullName>
    </submittedName>
</protein>
<dbReference type="EMBL" id="JAVRQU010000009">
    <property type="protein sequence ID" value="KAK5699086.1"/>
    <property type="molecule type" value="Genomic_DNA"/>
</dbReference>
<reference evidence="2" key="1">
    <citation type="submission" date="2023-08" db="EMBL/GenBank/DDBJ databases">
        <title>Black Yeasts Isolated from many extreme environments.</title>
        <authorList>
            <person name="Coleine C."/>
            <person name="Stajich J.E."/>
            <person name="Selbmann L."/>
        </authorList>
    </citation>
    <scope>NUCLEOTIDE SEQUENCE</scope>
    <source>
        <strain evidence="2">CCFEE 5810</strain>
    </source>
</reference>
<name>A0AAN7ZTV2_9PEZI</name>
<comment type="caution">
    <text evidence="2">The sequence shown here is derived from an EMBL/GenBank/DDBJ whole genome shotgun (WGS) entry which is preliminary data.</text>
</comment>
<keyword evidence="1" id="KW-0175">Coiled coil</keyword>
<gene>
    <name evidence="2" type="ORF">LTR97_006735</name>
</gene>
<evidence type="ECO:0000313" key="2">
    <source>
        <dbReference type="EMBL" id="KAK5699086.1"/>
    </source>
</evidence>
<proteinExistence type="predicted"/>